<evidence type="ECO:0000313" key="2">
    <source>
        <dbReference type="Proteomes" id="UP000759131"/>
    </source>
</evidence>
<reference evidence="1" key="1">
    <citation type="submission" date="2020-11" db="EMBL/GenBank/DDBJ databases">
        <authorList>
            <person name="Tran Van P."/>
        </authorList>
    </citation>
    <scope>NUCLEOTIDE SEQUENCE</scope>
</reference>
<feature type="non-terminal residue" evidence="1">
    <location>
        <position position="1"/>
    </location>
</feature>
<dbReference type="Proteomes" id="UP000759131">
    <property type="component" value="Unassembled WGS sequence"/>
</dbReference>
<dbReference type="AlphaFoldDB" id="A0A7R9LW99"/>
<sequence>MAIDSLKKTSNVWSLITFPLFEASDFDSDFDILCVYILRILAREVFYVKTLERDKFDCDLETKFKTLRDTNRLKQFSAHIQHLFESVDLIPENSRLLLNAWKDFLISIAKFDPFGLTKELKMNISEDIIDSLLVQLRKPHVDNNIIAIFADILLTIFDKWKETCIESPNEWHSRVEQLLKCIEEVKDSLSFNVLNSIETLVIKYLQFFTNDLNSSEWIVYSAKLLNQSL</sequence>
<keyword evidence="2" id="KW-1185">Reference proteome</keyword>
<accession>A0A7R9LW99</accession>
<evidence type="ECO:0000313" key="1">
    <source>
        <dbReference type="EMBL" id="CAD7649057.1"/>
    </source>
</evidence>
<dbReference type="EMBL" id="OC900503">
    <property type="protein sequence ID" value="CAD7649057.1"/>
    <property type="molecule type" value="Genomic_DNA"/>
</dbReference>
<organism evidence="1">
    <name type="scientific">Medioppia subpectinata</name>
    <dbReference type="NCBI Taxonomy" id="1979941"/>
    <lineage>
        <taxon>Eukaryota</taxon>
        <taxon>Metazoa</taxon>
        <taxon>Ecdysozoa</taxon>
        <taxon>Arthropoda</taxon>
        <taxon>Chelicerata</taxon>
        <taxon>Arachnida</taxon>
        <taxon>Acari</taxon>
        <taxon>Acariformes</taxon>
        <taxon>Sarcoptiformes</taxon>
        <taxon>Oribatida</taxon>
        <taxon>Brachypylina</taxon>
        <taxon>Oppioidea</taxon>
        <taxon>Oppiidae</taxon>
        <taxon>Medioppia</taxon>
    </lineage>
</organism>
<dbReference type="OrthoDB" id="102511at2759"/>
<dbReference type="EMBL" id="CAJPIZ010045928">
    <property type="protein sequence ID" value="CAG2122277.1"/>
    <property type="molecule type" value="Genomic_DNA"/>
</dbReference>
<gene>
    <name evidence="1" type="ORF">OSB1V03_LOCUS22223</name>
</gene>
<name>A0A7R9LW99_9ACAR</name>
<proteinExistence type="predicted"/>
<protein>
    <submittedName>
        <fullName evidence="1">Uncharacterized protein</fullName>
    </submittedName>
</protein>